<reference evidence="2" key="1">
    <citation type="journal article" date="2001" name="Gene">
        <title>Cloning and expression of a down-regulated gene (TrEnodDR1) of white clover responded by the nod genes derived from Rhizobium leguminosarum bv. trifolii strain 4S.</title>
        <authorList>
            <person name="Suzuki A."/>
            <person name="Kobayashi F."/>
            <person name="Abe M."/>
            <person name="Uchiumi T."/>
            <person name="Higashi S."/>
        </authorList>
    </citation>
    <scope>NUCLEOTIDE SEQUENCE</scope>
    <source>
        <tissue evidence="2">Whole plant</tissue>
    </source>
</reference>
<evidence type="ECO:0000256" key="1">
    <source>
        <dbReference type="SAM" id="MobiDB-lite"/>
    </source>
</evidence>
<gene>
    <name evidence="2" type="primary">Da-3</name>
</gene>
<dbReference type="AlphaFoldDB" id="Q9SSZ0"/>
<name>Q9SSZ0_TRIRP</name>
<protein>
    <submittedName>
        <fullName evidence="2">DA-3</fullName>
    </submittedName>
</protein>
<evidence type="ECO:0000313" key="2">
    <source>
        <dbReference type="EMBL" id="BAA84998.1"/>
    </source>
</evidence>
<proteinExistence type="evidence at transcript level"/>
<sequence>MNQDTPLANLNGPEVPSGNVPPANPPGRTNVAPPAQGAVQQPPAPAARRARNPHGPVPPAGPSRSAGAPAMLELSAAYPMYTEQRRAPNYYVPDAQLLFHTLGVCDQLMTTTDRFLRSMPSWLPIVSQLYVSVLWNVMILKVYVNTGYGAAYAHDLDVLLNHLQINECMIPGPLVPFFQSLAAVNGPFDWIGDIIPAMPSFTELWTDEFAPHAAYARQIPIPAILLDQLYRFATLAFDAQLQTNYATFEWYSNIFNQDVNTHNARLRLGPQLCGSLFTTQAQCDSARAFWNPAFANGFTRIDAANGPLMAFPQLLGFISQDGALQSNWFMHISLIMHKYAQYFNGSVPLKSISPVGIGASVIYGTPLEDTNVRDWLYPAAAAIAPFRSTRFLPRRELPATLAVRFAHADHEIEEQAEQYSILCHTNMKWYVNNATQNNHTAIEGNYIHQGEYWNFTPFRYSPPVSLKTQFAQVIASRYHQQAANRAE</sequence>
<feature type="compositionally biased region" description="Low complexity" evidence="1">
    <location>
        <begin position="30"/>
        <end position="41"/>
    </location>
</feature>
<feature type="region of interest" description="Disordered" evidence="1">
    <location>
        <begin position="1"/>
        <end position="66"/>
    </location>
</feature>
<organism evidence="2">
    <name type="scientific">Trifolium repens</name>
    <name type="common">Creeping white clover</name>
    <dbReference type="NCBI Taxonomy" id="3899"/>
    <lineage>
        <taxon>Eukaryota</taxon>
        <taxon>Viridiplantae</taxon>
        <taxon>Streptophyta</taxon>
        <taxon>Embryophyta</taxon>
        <taxon>Tracheophyta</taxon>
        <taxon>Spermatophyta</taxon>
        <taxon>Magnoliopsida</taxon>
        <taxon>eudicotyledons</taxon>
        <taxon>Gunneridae</taxon>
        <taxon>Pentapetalae</taxon>
        <taxon>rosids</taxon>
        <taxon>fabids</taxon>
        <taxon>Fabales</taxon>
        <taxon>Fabaceae</taxon>
        <taxon>Papilionoideae</taxon>
        <taxon>50 kb inversion clade</taxon>
        <taxon>NPAAA clade</taxon>
        <taxon>Hologalegina</taxon>
        <taxon>IRL clade</taxon>
        <taxon>Trifolieae</taxon>
        <taxon>Trifolium</taxon>
    </lineage>
</organism>
<accession>Q9SSZ0</accession>
<dbReference type="EMBL" id="AB025598">
    <property type="protein sequence ID" value="BAA84998.1"/>
    <property type="molecule type" value="mRNA"/>
</dbReference>